<reference evidence="8 9" key="1">
    <citation type="submission" date="2019-12" db="EMBL/GenBank/DDBJ databases">
        <title>Genomic-based taxomic classification of the family Erythrobacteraceae.</title>
        <authorList>
            <person name="Xu L."/>
        </authorList>
    </citation>
    <scope>NUCLEOTIDE SEQUENCE [LARGE SCALE GENOMIC DNA]</scope>
    <source>
        <strain evidence="8 9">JCM 17468</strain>
    </source>
</reference>
<evidence type="ECO:0000256" key="4">
    <source>
        <dbReference type="ARBA" id="ARBA00022840"/>
    </source>
</evidence>
<dbReference type="GO" id="GO:0032267">
    <property type="term" value="F:tRNA(Ile)-lysidine synthase activity"/>
    <property type="evidence" value="ECO:0007669"/>
    <property type="project" value="UniProtKB-EC"/>
</dbReference>
<dbReference type="PANTHER" id="PTHR43033:SF5">
    <property type="entry name" value="TRNA(ILE)-LYSIDINE SYNTHETASE"/>
    <property type="match status" value="1"/>
</dbReference>
<organism evidence="8 9">
    <name type="scientific">Qipengyuania pelagi</name>
    <dbReference type="NCBI Taxonomy" id="994320"/>
    <lineage>
        <taxon>Bacteria</taxon>
        <taxon>Pseudomonadati</taxon>
        <taxon>Pseudomonadota</taxon>
        <taxon>Alphaproteobacteria</taxon>
        <taxon>Sphingomonadales</taxon>
        <taxon>Erythrobacteraceae</taxon>
        <taxon>Qipengyuania</taxon>
    </lineage>
</organism>
<dbReference type="GO" id="GO:0006400">
    <property type="term" value="P:tRNA modification"/>
    <property type="evidence" value="ECO:0007669"/>
    <property type="project" value="UniProtKB-UniRule"/>
</dbReference>
<gene>
    <name evidence="6 8" type="primary">tilS</name>
    <name evidence="8" type="ORF">GRI47_09175</name>
</gene>
<dbReference type="InterPro" id="IPR012795">
    <property type="entry name" value="tRNA_Ile_lys_synt_N"/>
</dbReference>
<dbReference type="EMBL" id="WTYD01000001">
    <property type="protein sequence ID" value="MXO54175.1"/>
    <property type="molecule type" value="Genomic_DNA"/>
</dbReference>
<dbReference type="GO" id="GO:0005737">
    <property type="term" value="C:cytoplasm"/>
    <property type="evidence" value="ECO:0007669"/>
    <property type="project" value="UniProtKB-SubCell"/>
</dbReference>
<evidence type="ECO:0000256" key="5">
    <source>
        <dbReference type="ARBA" id="ARBA00048539"/>
    </source>
</evidence>
<dbReference type="OrthoDB" id="9807403at2"/>
<comment type="similarity">
    <text evidence="6">Belongs to the tRNA(Ile)-lysidine synthase family.</text>
</comment>
<comment type="domain">
    <text evidence="6">The N-terminal region contains the highly conserved SGGXDS motif, predicted to be a P-loop motif involved in ATP binding.</text>
</comment>
<evidence type="ECO:0000256" key="3">
    <source>
        <dbReference type="ARBA" id="ARBA00022741"/>
    </source>
</evidence>
<comment type="catalytic activity">
    <reaction evidence="5 6">
        <text>cytidine(34) in tRNA(Ile2) + L-lysine + ATP = lysidine(34) in tRNA(Ile2) + AMP + diphosphate + H(+)</text>
        <dbReference type="Rhea" id="RHEA:43744"/>
        <dbReference type="Rhea" id="RHEA-COMP:10625"/>
        <dbReference type="Rhea" id="RHEA-COMP:10670"/>
        <dbReference type="ChEBI" id="CHEBI:15378"/>
        <dbReference type="ChEBI" id="CHEBI:30616"/>
        <dbReference type="ChEBI" id="CHEBI:32551"/>
        <dbReference type="ChEBI" id="CHEBI:33019"/>
        <dbReference type="ChEBI" id="CHEBI:82748"/>
        <dbReference type="ChEBI" id="CHEBI:83665"/>
        <dbReference type="ChEBI" id="CHEBI:456215"/>
        <dbReference type="EC" id="6.3.4.19"/>
    </reaction>
</comment>
<dbReference type="EC" id="6.3.4.19" evidence="6"/>
<evidence type="ECO:0000256" key="6">
    <source>
        <dbReference type="HAMAP-Rule" id="MF_01161"/>
    </source>
</evidence>
<accession>A0A844Y7P3</accession>
<evidence type="ECO:0000313" key="9">
    <source>
        <dbReference type="Proteomes" id="UP000430272"/>
    </source>
</evidence>
<dbReference type="HAMAP" id="MF_01161">
    <property type="entry name" value="tRNA_Ile_lys_synt"/>
    <property type="match status" value="1"/>
</dbReference>
<sequence length="290" mass="30979">MGIAVSGGPDSLALLLLAEAAFPGMVEAATVDHGLRPESADEARFVAGLCRDRGIEHTILTCAVADGNLQDRARSARYAALDQWAKGRELAAIATAHHADDQAETVLMRLNRGSGLSGLSGIRASTCIPGSDTLLLRPLLGWRRAELAQIVAAAGVTPVRDPSNDDPRFDRVRMRSALRNAAWIDPAALARSAEHMAEAEALVGACVDREWVDNVRQEDAAIHYQPTAPTLIRKRVAQKIVAALGGQTDLSQIAELVDRLEAGQGGNLAGVMVRPRSGVWIFEPEPPRRA</sequence>
<dbReference type="AlphaFoldDB" id="A0A844Y7P3"/>
<dbReference type="Gene3D" id="3.40.50.620">
    <property type="entry name" value="HUPs"/>
    <property type="match status" value="1"/>
</dbReference>
<keyword evidence="9" id="KW-1185">Reference proteome</keyword>
<comment type="caution">
    <text evidence="8">The sequence shown here is derived from an EMBL/GenBank/DDBJ whole genome shotgun (WGS) entry which is preliminary data.</text>
</comment>
<proteinExistence type="inferred from homology"/>
<dbReference type="InterPro" id="IPR014729">
    <property type="entry name" value="Rossmann-like_a/b/a_fold"/>
</dbReference>
<feature type="domain" description="tRNA(Ile)-lysidine/2-thiocytidine synthase N-terminal" evidence="7">
    <location>
        <begin position="3"/>
        <end position="176"/>
    </location>
</feature>
<dbReference type="InterPro" id="IPR011063">
    <property type="entry name" value="TilS/TtcA_N"/>
</dbReference>
<dbReference type="Pfam" id="PF01171">
    <property type="entry name" value="ATP_bind_3"/>
    <property type="match status" value="1"/>
</dbReference>
<comment type="subcellular location">
    <subcellularLocation>
        <location evidence="6">Cytoplasm</location>
    </subcellularLocation>
</comment>
<evidence type="ECO:0000259" key="7">
    <source>
        <dbReference type="Pfam" id="PF01171"/>
    </source>
</evidence>
<dbReference type="CDD" id="cd01992">
    <property type="entry name" value="TilS_N"/>
    <property type="match status" value="1"/>
</dbReference>
<keyword evidence="6" id="KW-0963">Cytoplasm</keyword>
<keyword evidence="3 6" id="KW-0547">Nucleotide-binding</keyword>
<keyword evidence="1 6" id="KW-0436">Ligase</keyword>
<evidence type="ECO:0000313" key="8">
    <source>
        <dbReference type="EMBL" id="MXO54175.1"/>
    </source>
</evidence>
<keyword evidence="4 6" id="KW-0067">ATP-binding</keyword>
<protein>
    <recommendedName>
        <fullName evidence="6">tRNA(Ile)-lysidine synthase</fullName>
        <ecNumber evidence="6">6.3.4.19</ecNumber>
    </recommendedName>
    <alternativeName>
        <fullName evidence="6">tRNA(Ile)-2-lysyl-cytidine synthase</fullName>
    </alternativeName>
    <alternativeName>
        <fullName evidence="6">tRNA(Ile)-lysidine synthetase</fullName>
    </alternativeName>
</protein>
<dbReference type="GO" id="GO:0005524">
    <property type="term" value="F:ATP binding"/>
    <property type="evidence" value="ECO:0007669"/>
    <property type="project" value="UniProtKB-UniRule"/>
</dbReference>
<dbReference type="SUPFAM" id="SSF52402">
    <property type="entry name" value="Adenine nucleotide alpha hydrolases-like"/>
    <property type="match status" value="1"/>
</dbReference>
<name>A0A844Y7P3_9SPHN</name>
<feature type="binding site" evidence="6">
    <location>
        <begin position="6"/>
        <end position="11"/>
    </location>
    <ligand>
        <name>ATP</name>
        <dbReference type="ChEBI" id="CHEBI:30616"/>
    </ligand>
</feature>
<keyword evidence="2 6" id="KW-0819">tRNA processing</keyword>
<dbReference type="Proteomes" id="UP000430272">
    <property type="component" value="Unassembled WGS sequence"/>
</dbReference>
<dbReference type="InterPro" id="IPR012094">
    <property type="entry name" value="tRNA_Ile_lys_synt"/>
</dbReference>
<dbReference type="NCBIfam" id="TIGR02432">
    <property type="entry name" value="lysidine_TilS_N"/>
    <property type="match status" value="1"/>
</dbReference>
<dbReference type="PANTHER" id="PTHR43033">
    <property type="entry name" value="TRNA(ILE)-LYSIDINE SYNTHASE-RELATED"/>
    <property type="match status" value="1"/>
</dbReference>
<comment type="function">
    <text evidence="6">Ligates lysine onto the cytidine present at position 34 of the AUA codon-specific tRNA(Ile) that contains the anticodon CAU, in an ATP-dependent manner. Cytidine is converted to lysidine, thus changing the amino acid specificity of the tRNA from methionine to isoleucine.</text>
</comment>
<evidence type="ECO:0000256" key="1">
    <source>
        <dbReference type="ARBA" id="ARBA00022598"/>
    </source>
</evidence>
<evidence type="ECO:0000256" key="2">
    <source>
        <dbReference type="ARBA" id="ARBA00022694"/>
    </source>
</evidence>